<dbReference type="InterPro" id="IPR000182">
    <property type="entry name" value="GNAT_dom"/>
</dbReference>
<keyword evidence="5 9" id="KW-0547">Nucleotide-binding</keyword>
<dbReference type="RefSeq" id="WP_064720226.1">
    <property type="nucleotide sequence ID" value="NZ_LXEV01000024.1"/>
</dbReference>
<dbReference type="Proteomes" id="UP000078250">
    <property type="component" value="Unassembled WGS sequence"/>
</dbReference>
<dbReference type="GO" id="GO:0051391">
    <property type="term" value="P:tRNA acetylation"/>
    <property type="evidence" value="ECO:0007669"/>
    <property type="project" value="UniProtKB-UniRule"/>
</dbReference>
<dbReference type="InterPro" id="IPR038321">
    <property type="entry name" value="TmcA_C_sf"/>
</dbReference>
<name>A0AAJ3HRP0_PROHU</name>
<dbReference type="HAMAP" id="MF_01886">
    <property type="entry name" value="tRNA_acetyltr_TmcA"/>
    <property type="match status" value="1"/>
</dbReference>
<gene>
    <name evidence="9" type="primary">tmcA</name>
    <name evidence="11" type="ORF">M997_2268</name>
</gene>
<keyword evidence="1 9" id="KW-0963">Cytoplasm</keyword>
<dbReference type="InterPro" id="IPR032672">
    <property type="entry name" value="TmcA/NAT10/Kre33"/>
</dbReference>
<evidence type="ECO:0000256" key="3">
    <source>
        <dbReference type="ARBA" id="ARBA00022679"/>
    </source>
</evidence>
<evidence type="ECO:0000256" key="9">
    <source>
        <dbReference type="HAMAP-Rule" id="MF_01886"/>
    </source>
</evidence>
<dbReference type="InterPro" id="IPR016181">
    <property type="entry name" value="Acyl_CoA_acyltransferase"/>
</dbReference>
<dbReference type="Gene3D" id="3.40.50.11040">
    <property type="match status" value="1"/>
</dbReference>
<feature type="domain" description="N-acetyltransferase" evidence="10">
    <location>
        <begin position="353"/>
        <end position="536"/>
    </location>
</feature>
<dbReference type="GO" id="GO:0000049">
    <property type="term" value="F:tRNA binding"/>
    <property type="evidence" value="ECO:0007669"/>
    <property type="project" value="UniProtKB-UniRule"/>
</dbReference>
<dbReference type="Pfam" id="PF08351">
    <property type="entry name" value="TmcA_N"/>
    <property type="match status" value="1"/>
</dbReference>
<dbReference type="InterPro" id="IPR013562">
    <property type="entry name" value="TmcA/NAT10_N"/>
</dbReference>
<evidence type="ECO:0000256" key="7">
    <source>
        <dbReference type="ARBA" id="ARBA00022884"/>
    </source>
</evidence>
<feature type="binding site" evidence="9">
    <location>
        <position position="322"/>
    </location>
    <ligand>
        <name>ATP</name>
        <dbReference type="ChEBI" id="CHEBI:30616"/>
    </ligand>
</feature>
<protein>
    <recommendedName>
        <fullName evidence="9">tRNA(Met) cytidine acetyltransferase TmcA</fullName>
        <ecNumber evidence="9">2.3.1.193</ecNumber>
    </recommendedName>
</protein>
<dbReference type="GO" id="GO:0002101">
    <property type="term" value="P:tRNA wobble cytosine modification"/>
    <property type="evidence" value="ECO:0007669"/>
    <property type="project" value="UniProtKB-UniRule"/>
</dbReference>
<feature type="binding site" evidence="9">
    <location>
        <begin position="464"/>
        <end position="466"/>
    </location>
    <ligand>
        <name>acetyl-CoA</name>
        <dbReference type="ChEBI" id="CHEBI:57288"/>
    </ligand>
</feature>
<dbReference type="GO" id="GO:0051392">
    <property type="term" value="F:tRNA cytidine N4-acetyltransferase activity"/>
    <property type="evidence" value="ECO:0007669"/>
    <property type="project" value="UniProtKB-UniRule"/>
</dbReference>
<evidence type="ECO:0000256" key="4">
    <source>
        <dbReference type="ARBA" id="ARBA00022694"/>
    </source>
</evidence>
<dbReference type="PANTHER" id="PTHR10925">
    <property type="entry name" value="N-ACETYLTRANSFERASE 10"/>
    <property type="match status" value="1"/>
</dbReference>
<evidence type="ECO:0000256" key="6">
    <source>
        <dbReference type="ARBA" id="ARBA00022840"/>
    </source>
</evidence>
<feature type="binding site" evidence="9">
    <location>
        <position position="178"/>
    </location>
    <ligand>
        <name>ATP</name>
        <dbReference type="ChEBI" id="CHEBI:30616"/>
    </ligand>
</feature>
<keyword evidence="6 9" id="KW-0067">ATP-binding</keyword>
<dbReference type="Pfam" id="PF05127">
    <property type="entry name" value="NAT10_TcmA_helicase"/>
    <property type="match status" value="1"/>
</dbReference>
<dbReference type="AlphaFoldDB" id="A0AAJ3HRP0"/>
<comment type="subcellular location">
    <subcellularLocation>
        <location evidence="9">Cytoplasm</location>
    </subcellularLocation>
</comment>
<dbReference type="EMBL" id="LXEV01000024">
    <property type="protein sequence ID" value="OAT46391.1"/>
    <property type="molecule type" value="Genomic_DNA"/>
</dbReference>
<comment type="similarity">
    <text evidence="9">Belongs to the TmcA family.</text>
</comment>
<dbReference type="SUPFAM" id="SSF52540">
    <property type="entry name" value="P-loop containing nucleoside triphosphate hydrolases"/>
    <property type="match status" value="1"/>
</dbReference>
<sequence length="688" mass="78559">MPLLELQRYQANFAQKGQRRLLLLAGDKTWQLAQIQQLRQVCLGDWLMISPNYIDAIIPNQAINLLGNEYLHGIFDANEEFNADALAMLTGTLKAGSWLVLCLPSLNYWERYIDGDSRRWNDMQTVLPTPNFMAWLKDITLNDPQTIIWQQSQPLQLPELNKNLPLWTLPQGQPTKEQQVILEKLLMTQKGVWSVIAPRGRGKSALAGMFIEQWQGSVIVCAPAKNSTNVLSSHTNKPILFYSPDNLLALCSTNRCDKSDWLIIDEAAALPIALLVALCSYFPRVLMTTTVQGYEGTGRGFMLKLGDSLPLLQTLQLKTPIRWAKHDPLEHWLNQLLLLDEPNYCLDKQQGEVTIVQQKDNWNQDVKDLQSFYRLLTSAHYRTTPLDFRRLLDGQKQSYWSASVNQTMIGAVWCIDEGELPETLAQEVWLGIRRPRGNLVAQSLVTYGLTIEAMCLKSLRISRIAVLPPYRRQKVAANLIKHIVKDAQAKHIDYLSVSFGYTDSLAKFWTQCGFNIVRLGVHKEASSGCYTAMAIYPLNKKGEQQQQIALISLALQYQHIKRQTGIDLSISQCFDNNLIQQGRWLFMAGFAFAYRSALTVYDSMANFLIGYELDYPLLAAYFIDKKSDEECVKQFLLSGKKALITALRQQCAQLMSEYDVQLTQNYQQWLATYPHFSWANRPHHPIYH</sequence>
<dbReference type="GO" id="GO:0005737">
    <property type="term" value="C:cytoplasm"/>
    <property type="evidence" value="ECO:0007669"/>
    <property type="project" value="UniProtKB-SubCell"/>
</dbReference>
<dbReference type="Pfam" id="PF17176">
    <property type="entry name" value="tRNA_bind_3"/>
    <property type="match status" value="1"/>
</dbReference>
<dbReference type="InterPro" id="IPR007807">
    <property type="entry name" value="TcmA/NAT10_helicase"/>
</dbReference>
<comment type="caution">
    <text evidence="9">Lacks conserved residue(s) required for the propagation of feature annotation.</text>
</comment>
<dbReference type="Gene3D" id="3.40.630.30">
    <property type="match status" value="1"/>
</dbReference>
<evidence type="ECO:0000256" key="1">
    <source>
        <dbReference type="ARBA" id="ARBA00022490"/>
    </source>
</evidence>
<comment type="function">
    <text evidence="9">Catalyzes the formation of N(4)-acetylcytidine (ac(4)C) at the wobble position of tRNA(Met), by using acetyl-CoA as an acetyl donor and ATP (or GTP).</text>
</comment>
<dbReference type="Pfam" id="PF13718">
    <property type="entry name" value="GNAT_acetyltr_2"/>
    <property type="match status" value="1"/>
</dbReference>
<dbReference type="CDD" id="cd04301">
    <property type="entry name" value="NAT_SF"/>
    <property type="match status" value="1"/>
</dbReference>
<dbReference type="InterPro" id="IPR033442">
    <property type="entry name" value="TmcA_tRNA_bind"/>
</dbReference>
<dbReference type="Gene3D" id="1.20.120.890">
    <property type="entry name" value="tRNA(Met) cytidine acetyltransferase, tail domain"/>
    <property type="match status" value="1"/>
</dbReference>
<comment type="caution">
    <text evidence="11">The sequence shown here is derived from an EMBL/GenBank/DDBJ whole genome shotgun (WGS) entry which is preliminary data.</text>
</comment>
<accession>A0AAJ3HRP0</accession>
<evidence type="ECO:0000256" key="2">
    <source>
        <dbReference type="ARBA" id="ARBA00022555"/>
    </source>
</evidence>
<dbReference type="InterPro" id="IPR027417">
    <property type="entry name" value="P-loop_NTPase"/>
</dbReference>
<keyword evidence="2 9" id="KW-0820">tRNA-binding</keyword>
<dbReference type="Gene3D" id="3.40.50.300">
    <property type="entry name" value="P-loop containing nucleotide triphosphate hydrolases"/>
    <property type="match status" value="1"/>
</dbReference>
<dbReference type="EC" id="2.3.1.193" evidence="9"/>
<dbReference type="GO" id="GO:1990883">
    <property type="term" value="F:18S rRNA cytidine N-acetyltransferase activity"/>
    <property type="evidence" value="ECO:0007669"/>
    <property type="project" value="TreeGrafter"/>
</dbReference>
<evidence type="ECO:0000259" key="10">
    <source>
        <dbReference type="PROSITE" id="PS51186"/>
    </source>
</evidence>
<dbReference type="GO" id="GO:0005524">
    <property type="term" value="F:ATP binding"/>
    <property type="evidence" value="ECO:0007669"/>
    <property type="project" value="UniProtKB-UniRule"/>
</dbReference>
<evidence type="ECO:0000256" key="8">
    <source>
        <dbReference type="ARBA" id="ARBA00023315"/>
    </source>
</evidence>
<keyword evidence="4 9" id="KW-0819">tRNA processing</keyword>
<dbReference type="InterPro" id="IPR024914">
    <property type="entry name" value="tRNA_acetyltr_TmcA"/>
</dbReference>
<keyword evidence="3 9" id="KW-0808">Transferase</keyword>
<evidence type="ECO:0000313" key="11">
    <source>
        <dbReference type="EMBL" id="OAT46391.1"/>
    </source>
</evidence>
<evidence type="ECO:0000313" key="12">
    <source>
        <dbReference type="Proteomes" id="UP000078250"/>
    </source>
</evidence>
<dbReference type="PROSITE" id="PS51186">
    <property type="entry name" value="GNAT"/>
    <property type="match status" value="1"/>
</dbReference>
<keyword evidence="7 9" id="KW-0694">RNA-binding</keyword>
<keyword evidence="12" id="KW-1185">Reference proteome</keyword>
<proteinExistence type="inferred from homology"/>
<evidence type="ECO:0000256" key="5">
    <source>
        <dbReference type="ARBA" id="ARBA00022741"/>
    </source>
</evidence>
<dbReference type="SUPFAM" id="SSF55729">
    <property type="entry name" value="Acyl-CoA N-acyltransferases (Nat)"/>
    <property type="match status" value="1"/>
</dbReference>
<dbReference type="GO" id="GO:1904812">
    <property type="term" value="P:rRNA acetylation involved in maturation of SSU-rRNA"/>
    <property type="evidence" value="ECO:0007669"/>
    <property type="project" value="TreeGrafter"/>
</dbReference>
<organism evidence="11 12">
    <name type="scientific">Proteus hauseri ATCC 700826</name>
    <dbReference type="NCBI Taxonomy" id="1354271"/>
    <lineage>
        <taxon>Bacteria</taxon>
        <taxon>Pseudomonadati</taxon>
        <taxon>Pseudomonadota</taxon>
        <taxon>Gammaproteobacteria</taxon>
        <taxon>Enterobacterales</taxon>
        <taxon>Morganellaceae</taxon>
        <taxon>Proteus</taxon>
    </lineage>
</organism>
<comment type="catalytic activity">
    <reaction evidence="9">
        <text>cytidine(34) in elongator tRNA(Met) + acetyl-CoA + ATP + H2O = N(4)-acetylcytidine(34) in elongator tRNA(Met) + ADP + phosphate + CoA + H(+)</text>
        <dbReference type="Rhea" id="RHEA:43788"/>
        <dbReference type="Rhea" id="RHEA-COMP:10693"/>
        <dbReference type="Rhea" id="RHEA-COMP:10694"/>
        <dbReference type="ChEBI" id="CHEBI:15377"/>
        <dbReference type="ChEBI" id="CHEBI:15378"/>
        <dbReference type="ChEBI" id="CHEBI:30616"/>
        <dbReference type="ChEBI" id="CHEBI:43474"/>
        <dbReference type="ChEBI" id="CHEBI:57287"/>
        <dbReference type="ChEBI" id="CHEBI:57288"/>
        <dbReference type="ChEBI" id="CHEBI:74900"/>
        <dbReference type="ChEBI" id="CHEBI:82748"/>
        <dbReference type="ChEBI" id="CHEBI:456216"/>
        <dbReference type="EC" id="2.3.1.193"/>
    </reaction>
</comment>
<reference evidence="11 12" key="1">
    <citation type="submission" date="2016-04" db="EMBL/GenBank/DDBJ databases">
        <title>ATOL: Assembling a taxonomically balanced genome-scale reconstruction of the evolutionary history of the Enterobacteriaceae.</title>
        <authorList>
            <person name="Plunkett G.III."/>
            <person name="Neeno-Eckwall E.C."/>
            <person name="Glasner J.D."/>
            <person name="Perna N.T."/>
        </authorList>
    </citation>
    <scope>NUCLEOTIDE SEQUENCE [LARGE SCALE GENOMIC DNA]</scope>
    <source>
        <strain evidence="11 12">ATCC 700826</strain>
    </source>
</reference>
<keyword evidence="8 9" id="KW-0012">Acyltransferase</keyword>
<dbReference type="PANTHER" id="PTHR10925:SF5">
    <property type="entry name" value="RNA CYTIDINE ACETYLTRANSFERASE"/>
    <property type="match status" value="1"/>
</dbReference>